<dbReference type="EMBL" id="JBHLXD010000034">
    <property type="protein sequence ID" value="MFC0209957.1"/>
    <property type="molecule type" value="Genomic_DNA"/>
</dbReference>
<dbReference type="Proteomes" id="UP001589755">
    <property type="component" value="Unassembled WGS sequence"/>
</dbReference>
<dbReference type="CDD" id="cd02968">
    <property type="entry name" value="SCO"/>
    <property type="match status" value="1"/>
</dbReference>
<proteinExistence type="inferred from homology"/>
<reference evidence="2 3" key="1">
    <citation type="submission" date="2024-09" db="EMBL/GenBank/DDBJ databases">
        <authorList>
            <person name="Sun Q."/>
            <person name="Mori K."/>
        </authorList>
    </citation>
    <scope>NUCLEOTIDE SEQUENCE [LARGE SCALE GENOMIC DNA]</scope>
    <source>
        <strain evidence="2 3">CCM 8543</strain>
    </source>
</reference>
<comment type="caution">
    <text evidence="2">The sequence shown here is derived from an EMBL/GenBank/DDBJ whole genome shotgun (WGS) entry which is preliminary data.</text>
</comment>
<dbReference type="PANTHER" id="PTHR12151:SF25">
    <property type="entry name" value="LINALOOL DEHYDRATASE_ISOMERASE DOMAIN-CONTAINING PROTEIN"/>
    <property type="match status" value="1"/>
</dbReference>
<comment type="similarity">
    <text evidence="1">Belongs to the SCO1/2 family.</text>
</comment>
<dbReference type="Gene3D" id="3.40.30.10">
    <property type="entry name" value="Glutaredoxin"/>
    <property type="match status" value="1"/>
</dbReference>
<dbReference type="InterPro" id="IPR036249">
    <property type="entry name" value="Thioredoxin-like_sf"/>
</dbReference>
<accession>A0ABV6DBG9</accession>
<evidence type="ECO:0000313" key="3">
    <source>
        <dbReference type="Proteomes" id="UP001589755"/>
    </source>
</evidence>
<name>A0ABV6DBG9_9HYPH</name>
<dbReference type="PANTHER" id="PTHR12151">
    <property type="entry name" value="ELECTRON TRANSPORT PROTIN SCO1/SENC FAMILY MEMBER"/>
    <property type="match status" value="1"/>
</dbReference>
<evidence type="ECO:0000313" key="2">
    <source>
        <dbReference type="EMBL" id="MFC0209957.1"/>
    </source>
</evidence>
<gene>
    <name evidence="2" type="ORF">ACFFJ2_16270</name>
</gene>
<protein>
    <submittedName>
        <fullName evidence="2">SCO family protein</fullName>
    </submittedName>
</protein>
<evidence type="ECO:0000256" key="1">
    <source>
        <dbReference type="ARBA" id="ARBA00010996"/>
    </source>
</evidence>
<dbReference type="Pfam" id="PF02630">
    <property type="entry name" value="SCO1-SenC"/>
    <property type="match status" value="1"/>
</dbReference>
<dbReference type="SUPFAM" id="SSF52833">
    <property type="entry name" value="Thioredoxin-like"/>
    <property type="match status" value="1"/>
</dbReference>
<sequence length="214" mass="23132">MVIGVLLAGVASAGAFVTAYFMREPAPALSMSNGQSEFVEPGSVPIGGPFTLVDHTGQAVTQADFRGNYLLVFFGFTHCPDICPTSLAEIAQTMDLLAEDADAVRPLFISVDPERDTPEVLAEYVTAFHPRLVGLTGTPEQIAAVAQEYRTWYEKQPVEGSDDYMVSHQSNTYLMSPQGEYLTHFSYGTPPKEMAETIRNALVRFGDPSEGGGA</sequence>
<dbReference type="InterPro" id="IPR003782">
    <property type="entry name" value="SCO1/SenC"/>
</dbReference>
<organism evidence="2 3">
    <name type="scientific">Chelativorans intermedius</name>
    <dbReference type="NCBI Taxonomy" id="515947"/>
    <lineage>
        <taxon>Bacteria</taxon>
        <taxon>Pseudomonadati</taxon>
        <taxon>Pseudomonadota</taxon>
        <taxon>Alphaproteobacteria</taxon>
        <taxon>Hyphomicrobiales</taxon>
        <taxon>Phyllobacteriaceae</taxon>
        <taxon>Chelativorans</taxon>
    </lineage>
</organism>
<keyword evidence="3" id="KW-1185">Reference proteome</keyword>